<dbReference type="SUPFAM" id="SSF48452">
    <property type="entry name" value="TPR-like"/>
    <property type="match status" value="1"/>
</dbReference>
<dbReference type="Pfam" id="PF14559">
    <property type="entry name" value="TPR_19"/>
    <property type="match status" value="1"/>
</dbReference>
<protein>
    <submittedName>
        <fullName evidence="2">Tetratricopeptide repeat protein</fullName>
    </submittedName>
</protein>
<accession>A0A923M4H3</accession>
<dbReference type="Gene3D" id="1.25.40.10">
    <property type="entry name" value="Tetratricopeptide repeat domain"/>
    <property type="match status" value="1"/>
</dbReference>
<keyword evidence="1" id="KW-0812">Transmembrane</keyword>
<dbReference type="RefSeq" id="WP_187080442.1">
    <property type="nucleotide sequence ID" value="NZ_JACORU010000001.1"/>
</dbReference>
<evidence type="ECO:0000256" key="1">
    <source>
        <dbReference type="SAM" id="Phobius"/>
    </source>
</evidence>
<evidence type="ECO:0000313" key="3">
    <source>
        <dbReference type="Proteomes" id="UP000596827"/>
    </source>
</evidence>
<dbReference type="InterPro" id="IPR019734">
    <property type="entry name" value="TPR_rpt"/>
</dbReference>
<name>A0A923M4H3_9BURK</name>
<evidence type="ECO:0000313" key="2">
    <source>
        <dbReference type="EMBL" id="MBC5764037.1"/>
    </source>
</evidence>
<dbReference type="InterPro" id="IPR011990">
    <property type="entry name" value="TPR-like_helical_dom_sf"/>
</dbReference>
<organism evidence="2 3">
    <name type="scientific">Ramlibacter albus</name>
    <dbReference type="NCBI Taxonomy" id="2079448"/>
    <lineage>
        <taxon>Bacteria</taxon>
        <taxon>Pseudomonadati</taxon>
        <taxon>Pseudomonadota</taxon>
        <taxon>Betaproteobacteria</taxon>
        <taxon>Burkholderiales</taxon>
        <taxon>Comamonadaceae</taxon>
        <taxon>Ramlibacter</taxon>
    </lineage>
</organism>
<gene>
    <name evidence="2" type="ORF">H8R02_06215</name>
</gene>
<dbReference type="EMBL" id="JACORU010000001">
    <property type="protein sequence ID" value="MBC5764037.1"/>
    <property type="molecule type" value="Genomic_DNA"/>
</dbReference>
<feature type="transmembrane region" description="Helical" evidence="1">
    <location>
        <begin position="6"/>
        <end position="28"/>
    </location>
</feature>
<proteinExistence type="predicted"/>
<keyword evidence="3" id="KW-1185">Reference proteome</keyword>
<dbReference type="SMART" id="SM00028">
    <property type="entry name" value="TPR"/>
    <property type="match status" value="2"/>
</dbReference>
<keyword evidence="1" id="KW-0472">Membrane</keyword>
<dbReference type="AlphaFoldDB" id="A0A923M4H3"/>
<sequence>MRLEWGRGHIGAIALAVAVAAVAGLLMMKAPPGRVTRLDHQQQMKDAEVRQRFEQAVVMLHAKQYDHAVAALHRVLELAPKMPEAHVNMGFALLGQERGDAARGFFLAAIELRPQQANAYYGLAMAEEMRSDYESALGGMRSYLHLSKADDPHREKARAAIWEWEAKLGRHRKG</sequence>
<comment type="caution">
    <text evidence="2">The sequence shown here is derived from an EMBL/GenBank/DDBJ whole genome shotgun (WGS) entry which is preliminary data.</text>
</comment>
<dbReference type="Proteomes" id="UP000596827">
    <property type="component" value="Unassembled WGS sequence"/>
</dbReference>
<keyword evidence="1" id="KW-1133">Transmembrane helix</keyword>
<reference evidence="2" key="1">
    <citation type="submission" date="2020-08" db="EMBL/GenBank/DDBJ databases">
        <title>Ramlibacter sp. GTP1 16S ribosomal RNA gene genome sequencing and assembly.</title>
        <authorList>
            <person name="Kang M."/>
        </authorList>
    </citation>
    <scope>NUCLEOTIDE SEQUENCE</scope>
    <source>
        <strain evidence="2">GTP1</strain>
    </source>
</reference>